<dbReference type="AlphaFoldDB" id="A0A8J3HZE2"/>
<comment type="caution">
    <text evidence="1">The sequence shown here is derived from an EMBL/GenBank/DDBJ whole genome shotgun (WGS) entry which is preliminary data.</text>
</comment>
<dbReference type="EMBL" id="BNJF01000001">
    <property type="protein sequence ID" value="GHO44791.1"/>
    <property type="molecule type" value="Genomic_DNA"/>
</dbReference>
<name>A0A8J3HZE2_9CHLR</name>
<keyword evidence="2" id="KW-1185">Reference proteome</keyword>
<evidence type="ECO:0000313" key="1">
    <source>
        <dbReference type="EMBL" id="GHO44791.1"/>
    </source>
</evidence>
<proteinExistence type="predicted"/>
<sequence length="85" mass="9399">MSPRIPISGNSLFLHRLISRESVGAVHSSVFSTFAILLFPTVTKPSLRVTIQYLQMYIDQNMELCIVIQPTTRLSEGSAYAAING</sequence>
<gene>
    <name evidence="1" type="ORF">KSX_29540</name>
</gene>
<organism evidence="1 2">
    <name type="scientific">Ktedonospora formicarum</name>
    <dbReference type="NCBI Taxonomy" id="2778364"/>
    <lineage>
        <taxon>Bacteria</taxon>
        <taxon>Bacillati</taxon>
        <taxon>Chloroflexota</taxon>
        <taxon>Ktedonobacteria</taxon>
        <taxon>Ktedonobacterales</taxon>
        <taxon>Ktedonobacteraceae</taxon>
        <taxon>Ktedonospora</taxon>
    </lineage>
</organism>
<reference evidence="1" key="1">
    <citation type="submission" date="2020-10" db="EMBL/GenBank/DDBJ databases">
        <title>Taxonomic study of unclassified bacteria belonging to the class Ktedonobacteria.</title>
        <authorList>
            <person name="Yabe S."/>
            <person name="Wang C.M."/>
            <person name="Zheng Y."/>
            <person name="Sakai Y."/>
            <person name="Cavaletti L."/>
            <person name="Monciardini P."/>
            <person name="Donadio S."/>
        </authorList>
    </citation>
    <scope>NUCLEOTIDE SEQUENCE</scope>
    <source>
        <strain evidence="1">SOSP1-1</strain>
    </source>
</reference>
<accession>A0A8J3HZE2</accession>
<evidence type="ECO:0000313" key="2">
    <source>
        <dbReference type="Proteomes" id="UP000612362"/>
    </source>
</evidence>
<protein>
    <submittedName>
        <fullName evidence="1">Uncharacterized protein</fullName>
    </submittedName>
</protein>
<dbReference type="Proteomes" id="UP000612362">
    <property type="component" value="Unassembled WGS sequence"/>
</dbReference>